<dbReference type="AlphaFoldDB" id="A0A369AZV1"/>
<dbReference type="InterPro" id="IPR023214">
    <property type="entry name" value="HAD_sf"/>
</dbReference>
<dbReference type="NCBIfam" id="TIGR01549">
    <property type="entry name" value="HAD-SF-IA-v1"/>
    <property type="match status" value="1"/>
</dbReference>
<sequence>MRRFIFDIGGVLVNFNYRKLAKDFAVMTECRHELIQKLFDKEMLYMIETGRLPCDEFYSIHIKGAMPTLSYEQWIEMFREHFVLNPPGFDLLQRLKNKGKKTYLLSNLAEFHKIAIERRYPYLFKICERNFFSYEMGFHKPEPQIFQTVCLSLGENPENCIFIDDLKENVEGAKSAGLMAVHYSNDRILEIADKLMSL</sequence>
<accession>A0A369AZV1</accession>
<dbReference type="SUPFAM" id="SSF56784">
    <property type="entry name" value="HAD-like"/>
    <property type="match status" value="1"/>
</dbReference>
<organism evidence="1 2">
    <name type="scientific">Anaerobacterium chartisolvens</name>
    <dbReference type="NCBI Taxonomy" id="1297424"/>
    <lineage>
        <taxon>Bacteria</taxon>
        <taxon>Bacillati</taxon>
        <taxon>Bacillota</taxon>
        <taxon>Clostridia</taxon>
        <taxon>Eubacteriales</taxon>
        <taxon>Oscillospiraceae</taxon>
        <taxon>Anaerobacterium</taxon>
    </lineage>
</organism>
<dbReference type="OrthoDB" id="9797415at2"/>
<dbReference type="PANTHER" id="PTHR43611:SF3">
    <property type="entry name" value="FLAVIN MONONUCLEOTIDE HYDROLASE 1, CHLOROPLATIC"/>
    <property type="match status" value="1"/>
</dbReference>
<dbReference type="CDD" id="cd02603">
    <property type="entry name" value="HAD_sEH-N_like"/>
    <property type="match status" value="1"/>
</dbReference>
<dbReference type="PRINTS" id="PR00413">
    <property type="entry name" value="HADHALOGNASE"/>
</dbReference>
<dbReference type="GO" id="GO:0016787">
    <property type="term" value="F:hydrolase activity"/>
    <property type="evidence" value="ECO:0007669"/>
    <property type="project" value="UniProtKB-KW"/>
</dbReference>
<reference evidence="1 2" key="1">
    <citation type="submission" date="2018-07" db="EMBL/GenBank/DDBJ databases">
        <title>Genomic Encyclopedia of Type Strains, Phase IV (KMG-IV): sequencing the most valuable type-strain genomes for metagenomic binning, comparative biology and taxonomic classification.</title>
        <authorList>
            <person name="Goeker M."/>
        </authorList>
    </citation>
    <scope>NUCLEOTIDE SEQUENCE [LARGE SCALE GENOMIC DNA]</scope>
    <source>
        <strain evidence="1 2">DSM 27016</strain>
    </source>
</reference>
<dbReference type="InterPro" id="IPR023198">
    <property type="entry name" value="PGP-like_dom2"/>
</dbReference>
<evidence type="ECO:0000313" key="2">
    <source>
        <dbReference type="Proteomes" id="UP000253034"/>
    </source>
</evidence>
<dbReference type="PANTHER" id="PTHR43611">
    <property type="entry name" value="ALPHA-D-GLUCOSE 1-PHOSPHATE PHOSPHATASE"/>
    <property type="match status" value="1"/>
</dbReference>
<comment type="caution">
    <text evidence="1">The sequence shown here is derived from an EMBL/GenBank/DDBJ whole genome shotgun (WGS) entry which is preliminary data.</text>
</comment>
<dbReference type="EMBL" id="QPJT01000014">
    <property type="protein sequence ID" value="RCX14809.1"/>
    <property type="molecule type" value="Genomic_DNA"/>
</dbReference>
<dbReference type="SFLD" id="SFLDG01129">
    <property type="entry name" value="C1.5:_HAD__Beta-PGM__Phosphata"/>
    <property type="match status" value="1"/>
</dbReference>
<dbReference type="InterPro" id="IPR036412">
    <property type="entry name" value="HAD-like_sf"/>
</dbReference>
<protein>
    <submittedName>
        <fullName evidence="1">Putative hydrolase of the HAD superfamily</fullName>
    </submittedName>
</protein>
<dbReference type="Gene3D" id="1.10.150.240">
    <property type="entry name" value="Putative phosphatase, domain 2"/>
    <property type="match status" value="1"/>
</dbReference>
<gene>
    <name evidence="1" type="ORF">DFR58_11443</name>
</gene>
<dbReference type="Gene3D" id="3.40.50.1000">
    <property type="entry name" value="HAD superfamily/HAD-like"/>
    <property type="match status" value="1"/>
</dbReference>
<dbReference type="RefSeq" id="WP_114298247.1">
    <property type="nucleotide sequence ID" value="NZ_QPJT01000014.1"/>
</dbReference>
<name>A0A369AZV1_9FIRM</name>
<proteinExistence type="predicted"/>
<dbReference type="Pfam" id="PF00702">
    <property type="entry name" value="Hydrolase"/>
    <property type="match status" value="1"/>
</dbReference>
<dbReference type="SFLD" id="SFLDS00003">
    <property type="entry name" value="Haloacid_Dehalogenase"/>
    <property type="match status" value="1"/>
</dbReference>
<keyword evidence="1" id="KW-0378">Hydrolase</keyword>
<dbReference type="NCBIfam" id="TIGR01509">
    <property type="entry name" value="HAD-SF-IA-v3"/>
    <property type="match status" value="1"/>
</dbReference>
<keyword evidence="2" id="KW-1185">Reference proteome</keyword>
<evidence type="ECO:0000313" key="1">
    <source>
        <dbReference type="EMBL" id="RCX14809.1"/>
    </source>
</evidence>
<dbReference type="InterPro" id="IPR006439">
    <property type="entry name" value="HAD-SF_hydro_IA"/>
</dbReference>
<dbReference type="Proteomes" id="UP000253034">
    <property type="component" value="Unassembled WGS sequence"/>
</dbReference>